<dbReference type="InterPro" id="IPR036051">
    <property type="entry name" value="KRAB_dom_sf"/>
</dbReference>
<dbReference type="FunFam" id="3.30.160.60:FF:001430">
    <property type="entry name" value="Uncharacterized protein"/>
    <property type="match status" value="1"/>
</dbReference>
<accession>A0AA35L997</accession>
<evidence type="ECO:0000259" key="15">
    <source>
        <dbReference type="PROSITE" id="PS50805"/>
    </source>
</evidence>
<keyword evidence="4" id="KW-0677">Repeat</keyword>
<evidence type="ECO:0000256" key="2">
    <source>
        <dbReference type="ARBA" id="ARBA00006991"/>
    </source>
</evidence>
<evidence type="ECO:0000256" key="6">
    <source>
        <dbReference type="ARBA" id="ARBA00022833"/>
    </source>
</evidence>
<feature type="region of interest" description="Disordered" evidence="12">
    <location>
        <begin position="131"/>
        <end position="188"/>
    </location>
</feature>
<evidence type="ECO:0000313" key="16">
    <source>
        <dbReference type="EMBL" id="CAI5791686.1"/>
    </source>
</evidence>
<dbReference type="GO" id="GO:0045944">
    <property type="term" value="P:positive regulation of transcription by RNA polymerase II"/>
    <property type="evidence" value="ECO:0007669"/>
    <property type="project" value="UniProtKB-ARBA"/>
</dbReference>
<feature type="domain" description="C2H2-type" evidence="13">
    <location>
        <begin position="337"/>
        <end position="364"/>
    </location>
</feature>
<feature type="domain" description="C2H2-type" evidence="13">
    <location>
        <begin position="505"/>
        <end position="532"/>
    </location>
</feature>
<dbReference type="CDD" id="cd07765">
    <property type="entry name" value="KRAB_A-box"/>
    <property type="match status" value="1"/>
</dbReference>
<dbReference type="SMART" id="SM00431">
    <property type="entry name" value="SCAN"/>
    <property type="match status" value="1"/>
</dbReference>
<dbReference type="AlphaFoldDB" id="A0AA35L997"/>
<dbReference type="FunFam" id="3.30.160.60:FF:002196">
    <property type="entry name" value="zinc finger protein 850-like isoform X3"/>
    <property type="match status" value="1"/>
</dbReference>
<dbReference type="Pfam" id="PF00096">
    <property type="entry name" value="zf-C2H2"/>
    <property type="match status" value="9"/>
</dbReference>
<dbReference type="GO" id="GO:0005634">
    <property type="term" value="C:nucleus"/>
    <property type="evidence" value="ECO:0007669"/>
    <property type="project" value="UniProtKB-SubCell"/>
</dbReference>
<evidence type="ECO:0000256" key="1">
    <source>
        <dbReference type="ARBA" id="ARBA00004123"/>
    </source>
</evidence>
<evidence type="ECO:0000256" key="11">
    <source>
        <dbReference type="PROSITE-ProRule" id="PRU00042"/>
    </source>
</evidence>
<dbReference type="FunFam" id="3.30.160.60:FF:000100">
    <property type="entry name" value="Zinc finger 45-like"/>
    <property type="match status" value="1"/>
</dbReference>
<evidence type="ECO:0000256" key="12">
    <source>
        <dbReference type="SAM" id="MobiDB-lite"/>
    </source>
</evidence>
<dbReference type="FunFam" id="1.10.4020.10:FF:000005">
    <property type="entry name" value="Uncharacterized protein"/>
    <property type="match status" value="1"/>
</dbReference>
<keyword evidence="17" id="KW-1185">Reference proteome</keyword>
<feature type="domain" description="C2H2-type" evidence="13">
    <location>
        <begin position="365"/>
        <end position="392"/>
    </location>
</feature>
<organism evidence="16 17">
    <name type="scientific">Podarcis lilfordi</name>
    <name type="common">Lilford's wall lizard</name>
    <dbReference type="NCBI Taxonomy" id="74358"/>
    <lineage>
        <taxon>Eukaryota</taxon>
        <taxon>Metazoa</taxon>
        <taxon>Chordata</taxon>
        <taxon>Craniata</taxon>
        <taxon>Vertebrata</taxon>
        <taxon>Euteleostomi</taxon>
        <taxon>Lepidosauria</taxon>
        <taxon>Squamata</taxon>
        <taxon>Bifurcata</taxon>
        <taxon>Unidentata</taxon>
        <taxon>Episquamata</taxon>
        <taxon>Laterata</taxon>
        <taxon>Lacertibaenia</taxon>
        <taxon>Lacertidae</taxon>
        <taxon>Podarcis</taxon>
    </lineage>
</organism>
<evidence type="ECO:0000256" key="9">
    <source>
        <dbReference type="ARBA" id="ARBA00023163"/>
    </source>
</evidence>
<feature type="domain" description="C2H2-type" evidence="13">
    <location>
        <begin position="421"/>
        <end position="448"/>
    </location>
</feature>
<gene>
    <name evidence="16" type="ORF">PODLI_1B016210</name>
</gene>
<name>A0AA35L997_9SAUR</name>
<dbReference type="FunFam" id="3.30.160.60:FF:002343">
    <property type="entry name" value="Zinc finger protein 33A"/>
    <property type="match status" value="4"/>
</dbReference>
<evidence type="ECO:0000259" key="14">
    <source>
        <dbReference type="PROSITE" id="PS50804"/>
    </source>
</evidence>
<feature type="domain" description="SCAN box" evidence="14">
    <location>
        <begin position="47"/>
        <end position="124"/>
    </location>
</feature>
<dbReference type="PANTHER" id="PTHR19818">
    <property type="entry name" value="ZINC FINGER PROTEIN ZIC AND GLI"/>
    <property type="match status" value="1"/>
</dbReference>
<evidence type="ECO:0000259" key="13">
    <source>
        <dbReference type="PROSITE" id="PS50157"/>
    </source>
</evidence>
<feature type="domain" description="C2H2-type" evidence="13">
    <location>
        <begin position="393"/>
        <end position="420"/>
    </location>
</feature>
<evidence type="ECO:0000256" key="5">
    <source>
        <dbReference type="ARBA" id="ARBA00022771"/>
    </source>
</evidence>
<keyword evidence="6" id="KW-0862">Zinc</keyword>
<feature type="domain" description="KRAB" evidence="15">
    <location>
        <begin position="192"/>
        <end position="269"/>
    </location>
</feature>
<keyword evidence="7" id="KW-0805">Transcription regulation</keyword>
<dbReference type="Pfam" id="PF02023">
    <property type="entry name" value="SCAN"/>
    <property type="match status" value="1"/>
</dbReference>
<evidence type="ECO:0000256" key="10">
    <source>
        <dbReference type="ARBA" id="ARBA00023242"/>
    </source>
</evidence>
<feature type="domain" description="C2H2-type" evidence="13">
    <location>
        <begin position="309"/>
        <end position="336"/>
    </location>
</feature>
<feature type="domain" description="C2H2-type" evidence="13">
    <location>
        <begin position="477"/>
        <end position="504"/>
    </location>
</feature>
<dbReference type="PANTHER" id="PTHR19818:SF162">
    <property type="entry name" value="GASTRULA ZINC FINGER PROTEIN XLCGF57.1-RELATED"/>
    <property type="match status" value="1"/>
</dbReference>
<comment type="similarity">
    <text evidence="2">Belongs to the krueppel C2H2-type zinc-finger protein family.</text>
</comment>
<dbReference type="PROSITE" id="PS50157">
    <property type="entry name" value="ZINC_FINGER_C2H2_2"/>
    <property type="match status" value="10"/>
</dbReference>
<comment type="subcellular location">
    <subcellularLocation>
        <location evidence="1">Nucleus</location>
    </subcellularLocation>
</comment>
<dbReference type="PROSITE" id="PS50805">
    <property type="entry name" value="KRAB"/>
    <property type="match status" value="1"/>
</dbReference>
<dbReference type="Gene3D" id="1.10.4020.10">
    <property type="entry name" value="DNA breaking-rejoining enzymes"/>
    <property type="match status" value="1"/>
</dbReference>
<dbReference type="FunFam" id="3.30.160.60:FF:001808">
    <property type="entry name" value="Uncharacterized protein"/>
    <property type="match status" value="1"/>
</dbReference>
<dbReference type="CDD" id="cd07936">
    <property type="entry name" value="SCAN"/>
    <property type="match status" value="1"/>
</dbReference>
<dbReference type="InterPro" id="IPR038269">
    <property type="entry name" value="SCAN_sf"/>
</dbReference>
<evidence type="ECO:0000256" key="3">
    <source>
        <dbReference type="ARBA" id="ARBA00022723"/>
    </source>
</evidence>
<keyword evidence="8" id="KW-0238">DNA-binding</keyword>
<feature type="domain" description="C2H2-type" evidence="13">
    <location>
        <begin position="533"/>
        <end position="560"/>
    </location>
</feature>
<protein>
    <submittedName>
        <fullName evidence="16">Finger 883-like</fullName>
    </submittedName>
</protein>
<dbReference type="Proteomes" id="UP001178461">
    <property type="component" value="Chromosome 13"/>
</dbReference>
<dbReference type="FunFam" id="3.30.160.60:FF:000703">
    <property type="entry name" value="Uncharacterized protein"/>
    <property type="match status" value="1"/>
</dbReference>
<feature type="compositionally biased region" description="Basic and acidic residues" evidence="12">
    <location>
        <begin position="148"/>
        <end position="166"/>
    </location>
</feature>
<dbReference type="Gene3D" id="6.10.140.140">
    <property type="match status" value="1"/>
</dbReference>
<dbReference type="PROSITE" id="PS50804">
    <property type="entry name" value="SCAN_BOX"/>
    <property type="match status" value="1"/>
</dbReference>
<keyword evidence="9" id="KW-0804">Transcription</keyword>
<dbReference type="GO" id="GO:0008270">
    <property type="term" value="F:zinc ion binding"/>
    <property type="evidence" value="ECO:0007669"/>
    <property type="project" value="UniProtKB-KW"/>
</dbReference>
<dbReference type="SUPFAM" id="SSF47353">
    <property type="entry name" value="Retrovirus capsid dimerization domain-like"/>
    <property type="match status" value="1"/>
</dbReference>
<reference evidence="16" key="1">
    <citation type="submission" date="2022-12" db="EMBL/GenBank/DDBJ databases">
        <authorList>
            <person name="Alioto T."/>
            <person name="Alioto T."/>
            <person name="Gomez Garrido J."/>
        </authorList>
    </citation>
    <scope>NUCLEOTIDE SEQUENCE</scope>
</reference>
<feature type="domain" description="C2H2-type" evidence="13">
    <location>
        <begin position="281"/>
        <end position="308"/>
    </location>
</feature>
<dbReference type="SMART" id="SM00355">
    <property type="entry name" value="ZnF_C2H2"/>
    <property type="match status" value="10"/>
</dbReference>
<sequence length="577" mass="65751">MHKQDSAGPGAGRDHAMETGSSAGFWENSVQKILGEENTLRSEAQSRQFHWFCYLQVKGPREVCSQLYHFCHQWLKPERHTKAEMLDLVILEQFLAVLPAEMESWVRECGAETSSQAVALAEGFLLSQAEERKREKDLSAETGPDSFEAERTSMDTRERLLGERRMPARPPPPSLHPGGGEAAAEEPDQGPVCFEDVAVCFTAEEWALLDPAQRALHKEVMEETWRIMNSPGAEELEMKNKGNHEKIHTVQKPCQSLECGDNFTNSSDSMSHQNPIWNKLYQCSNSGRNFRTKQYLTDHQRTHSGEKPYQCMECGKSFNNSRSLGSHQGIHTGEKPYQCMECGKSFNNSRSLGSHQRIHIGEKPYQCLECGKRFSDSIKLTAHQITHKGEKPFQCLECGKSFSRRDSFTFHQRTHTGEKPYQCLECGKSFIHKVSLTSHQRTHTGEKPYQCLECGKSFSMKTYLTSHQRIHIGEKPYQCLECGKSFNMKTYLTSHQRVHTGEKPYQCLECGKNFNHRSTLSSHERIHTGEKPYQCLECGKSFSRKDHLTSHEIIHAAQKLYQSLECTLGLPARRALL</sequence>
<dbReference type="FunFam" id="3.30.160.60:FF:001343">
    <property type="entry name" value="Zinc finger protein 568"/>
    <property type="match status" value="1"/>
</dbReference>
<evidence type="ECO:0000313" key="17">
    <source>
        <dbReference type="Proteomes" id="UP001178461"/>
    </source>
</evidence>
<evidence type="ECO:0000256" key="8">
    <source>
        <dbReference type="ARBA" id="ARBA00023125"/>
    </source>
</evidence>
<feature type="domain" description="C2H2-type" evidence="13">
    <location>
        <begin position="449"/>
        <end position="476"/>
    </location>
</feature>
<dbReference type="InterPro" id="IPR013087">
    <property type="entry name" value="Znf_C2H2_type"/>
</dbReference>
<evidence type="ECO:0000256" key="4">
    <source>
        <dbReference type="ARBA" id="ARBA00022737"/>
    </source>
</evidence>
<keyword evidence="10" id="KW-0539">Nucleus</keyword>
<proteinExistence type="inferred from homology"/>
<evidence type="ECO:0000256" key="7">
    <source>
        <dbReference type="ARBA" id="ARBA00023015"/>
    </source>
</evidence>
<keyword evidence="5 11" id="KW-0863">Zinc-finger</keyword>
<dbReference type="GO" id="GO:0000978">
    <property type="term" value="F:RNA polymerase II cis-regulatory region sequence-specific DNA binding"/>
    <property type="evidence" value="ECO:0007669"/>
    <property type="project" value="TreeGrafter"/>
</dbReference>
<dbReference type="Pfam" id="PF01352">
    <property type="entry name" value="KRAB"/>
    <property type="match status" value="1"/>
</dbReference>
<dbReference type="InterPro" id="IPR003309">
    <property type="entry name" value="SCAN_dom"/>
</dbReference>
<dbReference type="InterPro" id="IPR050329">
    <property type="entry name" value="GLI_C2H2-zinc-finger"/>
</dbReference>
<dbReference type="SUPFAM" id="SSF109640">
    <property type="entry name" value="KRAB domain (Kruppel-associated box)"/>
    <property type="match status" value="1"/>
</dbReference>
<keyword evidence="3" id="KW-0479">Metal-binding</keyword>
<dbReference type="SUPFAM" id="SSF57667">
    <property type="entry name" value="beta-beta-alpha zinc fingers"/>
    <property type="match status" value="6"/>
</dbReference>
<dbReference type="EMBL" id="OX395138">
    <property type="protein sequence ID" value="CAI5791686.1"/>
    <property type="molecule type" value="Genomic_DNA"/>
</dbReference>
<dbReference type="PROSITE" id="PS00028">
    <property type="entry name" value="ZINC_FINGER_C2H2_1"/>
    <property type="match status" value="9"/>
</dbReference>
<dbReference type="InterPro" id="IPR001909">
    <property type="entry name" value="KRAB"/>
</dbReference>
<dbReference type="Gene3D" id="3.30.160.60">
    <property type="entry name" value="Classic Zinc Finger"/>
    <property type="match status" value="10"/>
</dbReference>
<dbReference type="InterPro" id="IPR036236">
    <property type="entry name" value="Znf_C2H2_sf"/>
</dbReference>
<dbReference type="GO" id="GO:0000981">
    <property type="term" value="F:DNA-binding transcription factor activity, RNA polymerase II-specific"/>
    <property type="evidence" value="ECO:0007669"/>
    <property type="project" value="TreeGrafter"/>
</dbReference>
<dbReference type="SMART" id="SM00349">
    <property type="entry name" value="KRAB"/>
    <property type="match status" value="1"/>
</dbReference>